<dbReference type="InterPro" id="IPR036955">
    <property type="entry name" value="AP2/ERF_dom_sf"/>
</dbReference>
<evidence type="ECO:0000256" key="3">
    <source>
        <dbReference type="ARBA" id="ARBA00022745"/>
    </source>
</evidence>
<evidence type="ECO:0000259" key="9">
    <source>
        <dbReference type="PROSITE" id="PS50863"/>
    </source>
</evidence>
<evidence type="ECO:0000256" key="5">
    <source>
        <dbReference type="ARBA" id="ARBA00023125"/>
    </source>
</evidence>
<evidence type="ECO:0000313" key="11">
    <source>
        <dbReference type="EMBL" id="CAA0825577.1"/>
    </source>
</evidence>
<feature type="region of interest" description="Disordered" evidence="8">
    <location>
        <begin position="1"/>
        <end position="22"/>
    </location>
</feature>
<evidence type="ECO:0000256" key="8">
    <source>
        <dbReference type="SAM" id="MobiDB-lite"/>
    </source>
</evidence>
<dbReference type="GO" id="GO:0003700">
    <property type="term" value="F:DNA-binding transcription factor activity"/>
    <property type="evidence" value="ECO:0007669"/>
    <property type="project" value="InterPro"/>
</dbReference>
<reference evidence="11" key="1">
    <citation type="submission" date="2019-12" db="EMBL/GenBank/DDBJ databases">
        <authorList>
            <person name="Scholes J."/>
        </authorList>
    </citation>
    <scope>NUCLEOTIDE SEQUENCE</scope>
</reference>
<dbReference type="PANTHER" id="PTHR31140:SF139">
    <property type="entry name" value="B3 DOMAIN-CONTAINING PROTEIN OS02G0455900-RELATED"/>
    <property type="match status" value="1"/>
</dbReference>
<dbReference type="PROSITE" id="PS50863">
    <property type="entry name" value="B3"/>
    <property type="match status" value="1"/>
</dbReference>
<keyword evidence="7" id="KW-0539">Nucleus</keyword>
<keyword evidence="12" id="KW-1185">Reference proteome</keyword>
<feature type="compositionally biased region" description="Low complexity" evidence="8">
    <location>
        <begin position="1"/>
        <end position="17"/>
    </location>
</feature>
<evidence type="ECO:0000256" key="6">
    <source>
        <dbReference type="ARBA" id="ARBA00023163"/>
    </source>
</evidence>
<dbReference type="GO" id="GO:0003677">
    <property type="term" value="F:DNA binding"/>
    <property type="evidence" value="ECO:0007669"/>
    <property type="project" value="UniProtKB-KW"/>
</dbReference>
<dbReference type="CDD" id="cd00018">
    <property type="entry name" value="AP2"/>
    <property type="match status" value="1"/>
</dbReference>
<dbReference type="PANTHER" id="PTHR31140">
    <property type="entry name" value="B3 DOMAIN-CONTAINING TRANSCRIPTION FACTOR ABI3"/>
    <property type="match status" value="1"/>
</dbReference>
<dbReference type="InterPro" id="IPR001471">
    <property type="entry name" value="AP2/ERF_dom"/>
</dbReference>
<feature type="region of interest" description="Disordered" evidence="8">
    <location>
        <begin position="241"/>
        <end position="261"/>
    </location>
</feature>
<dbReference type="AlphaFoldDB" id="A0A9N7RCH6"/>
<protein>
    <submittedName>
        <fullName evidence="11">AP2/ERF and B3 domain-containing transcription factor RAV1</fullName>
    </submittedName>
</protein>
<dbReference type="Gene3D" id="2.40.330.10">
    <property type="entry name" value="DNA-binding pseudobarrel domain"/>
    <property type="match status" value="1"/>
</dbReference>
<comment type="caution">
    <text evidence="11">The sequence shown here is derived from an EMBL/GenBank/DDBJ whole genome shotgun (WGS) entry which is preliminary data.</text>
</comment>
<dbReference type="GO" id="GO:0005634">
    <property type="term" value="C:nucleus"/>
    <property type="evidence" value="ECO:0007669"/>
    <property type="project" value="UniProtKB-SubCell"/>
</dbReference>
<dbReference type="SMART" id="SM00380">
    <property type="entry name" value="AP2"/>
    <property type="match status" value="1"/>
</dbReference>
<name>A0A9N7RCH6_STRHE</name>
<dbReference type="PROSITE" id="PS51032">
    <property type="entry name" value="AP2_ERF"/>
    <property type="match status" value="1"/>
</dbReference>
<dbReference type="SUPFAM" id="SSF101936">
    <property type="entry name" value="DNA-binding pseudobarrel domain"/>
    <property type="match status" value="1"/>
</dbReference>
<dbReference type="CDD" id="cd10017">
    <property type="entry name" value="B3_DNA"/>
    <property type="match status" value="1"/>
</dbReference>
<accession>A0A9N7RCH6</accession>
<evidence type="ECO:0000256" key="1">
    <source>
        <dbReference type="ARBA" id="ARBA00004123"/>
    </source>
</evidence>
<dbReference type="Proteomes" id="UP001153555">
    <property type="component" value="Unassembled WGS sequence"/>
</dbReference>
<dbReference type="InterPro" id="IPR003340">
    <property type="entry name" value="B3_DNA-bd"/>
</dbReference>
<feature type="domain" description="TF-B3" evidence="9">
    <location>
        <begin position="140"/>
        <end position="240"/>
    </location>
</feature>
<proteinExistence type="inferred from homology"/>
<evidence type="ECO:0000256" key="2">
    <source>
        <dbReference type="ARBA" id="ARBA00009089"/>
    </source>
</evidence>
<dbReference type="GO" id="GO:0009873">
    <property type="term" value="P:ethylene-activated signaling pathway"/>
    <property type="evidence" value="ECO:0007669"/>
    <property type="project" value="UniProtKB-KW"/>
</dbReference>
<evidence type="ECO:0000313" key="12">
    <source>
        <dbReference type="Proteomes" id="UP001153555"/>
    </source>
</evidence>
<dbReference type="PRINTS" id="PR00367">
    <property type="entry name" value="ETHRSPELEMNT"/>
</dbReference>
<keyword evidence="5" id="KW-0238">DNA-binding</keyword>
<dbReference type="SUPFAM" id="SSF54171">
    <property type="entry name" value="DNA-binding domain"/>
    <property type="match status" value="1"/>
</dbReference>
<sequence>MDGSSGSDESTMSDSPSLCGVGKLPSSRFKGVVPQSNGRWGAQINEKHQRVWLGTFDTEDEAARAYDTAVIRFRGRNAITNYLLTEVDRAEETFLASLSKDELVDMLRKHTYANELEQCRRHGAFHRPHTASSGPHEHLFEKVMTPSDVSKLNRLVIPKEHAEKHFSIQEGNSSKGVLLNFADGDGRVWRFRYSYWSSSQSYVFTRGWSCFVKEKNIRAGDVVAFQRSEGQLYIDFKHKSRGGSRWRSRSGSGSGSGSGSDHVMRLFGVDIFQVNRDGSARRDSNYDDDDDEDDDDDYMVGLEMGFLRLSPSKRKRFIDSL</sequence>
<keyword evidence="3" id="KW-0936">Ethylene signaling pathway</keyword>
<dbReference type="SMART" id="SM01019">
    <property type="entry name" value="B3"/>
    <property type="match status" value="1"/>
</dbReference>
<keyword evidence="4" id="KW-0805">Transcription regulation</keyword>
<dbReference type="EMBL" id="CACSLK010026072">
    <property type="protein sequence ID" value="CAA0825577.1"/>
    <property type="molecule type" value="Genomic_DNA"/>
</dbReference>
<dbReference type="OrthoDB" id="2020802at2759"/>
<evidence type="ECO:0000256" key="4">
    <source>
        <dbReference type="ARBA" id="ARBA00023015"/>
    </source>
</evidence>
<dbReference type="InterPro" id="IPR015300">
    <property type="entry name" value="DNA-bd_pseudobarrel_sf"/>
</dbReference>
<dbReference type="InterPro" id="IPR044800">
    <property type="entry name" value="LEC2-like"/>
</dbReference>
<dbReference type="Pfam" id="PF02362">
    <property type="entry name" value="B3"/>
    <property type="match status" value="1"/>
</dbReference>
<dbReference type="Gene3D" id="3.30.730.10">
    <property type="entry name" value="AP2/ERF domain"/>
    <property type="match status" value="1"/>
</dbReference>
<evidence type="ECO:0000256" key="7">
    <source>
        <dbReference type="ARBA" id="ARBA00023242"/>
    </source>
</evidence>
<organism evidence="11 12">
    <name type="scientific">Striga hermonthica</name>
    <name type="common">Purple witchweed</name>
    <name type="synonym">Buchnera hermonthica</name>
    <dbReference type="NCBI Taxonomy" id="68872"/>
    <lineage>
        <taxon>Eukaryota</taxon>
        <taxon>Viridiplantae</taxon>
        <taxon>Streptophyta</taxon>
        <taxon>Embryophyta</taxon>
        <taxon>Tracheophyta</taxon>
        <taxon>Spermatophyta</taxon>
        <taxon>Magnoliopsida</taxon>
        <taxon>eudicotyledons</taxon>
        <taxon>Gunneridae</taxon>
        <taxon>Pentapetalae</taxon>
        <taxon>asterids</taxon>
        <taxon>lamiids</taxon>
        <taxon>Lamiales</taxon>
        <taxon>Orobanchaceae</taxon>
        <taxon>Buchnereae</taxon>
        <taxon>Striga</taxon>
    </lineage>
</organism>
<feature type="domain" description="AP2/ERF" evidence="10">
    <location>
        <begin position="28"/>
        <end position="83"/>
    </location>
</feature>
<dbReference type="FunFam" id="3.30.730.10:FF:000008">
    <property type="entry name" value="AP2 domain-containing protein RAP2.8"/>
    <property type="match status" value="1"/>
</dbReference>
<dbReference type="Pfam" id="PF00847">
    <property type="entry name" value="AP2"/>
    <property type="match status" value="1"/>
</dbReference>
<dbReference type="InterPro" id="IPR016177">
    <property type="entry name" value="DNA-bd_dom_sf"/>
</dbReference>
<comment type="subcellular location">
    <subcellularLocation>
        <location evidence="1">Nucleus</location>
    </subcellularLocation>
</comment>
<comment type="similarity">
    <text evidence="2">Belongs to the AP2/ERF transcription factor family. RAV subfamily.</text>
</comment>
<gene>
    <name evidence="11" type="ORF">SHERM_22352</name>
</gene>
<evidence type="ECO:0000259" key="10">
    <source>
        <dbReference type="PROSITE" id="PS51032"/>
    </source>
</evidence>
<keyword evidence="6" id="KW-0804">Transcription</keyword>